<dbReference type="OrthoDB" id="9785233at2"/>
<gene>
    <name evidence="9" type="primary">flgD</name>
    <name evidence="9" type="ORF">BAU07_15325</name>
</gene>
<feature type="domain" description="FlgD Tudor-like" evidence="8">
    <location>
        <begin position="88"/>
        <end position="228"/>
    </location>
</feature>
<dbReference type="AlphaFoldDB" id="A0A193GE32"/>
<evidence type="ECO:0000259" key="7">
    <source>
        <dbReference type="Pfam" id="PF13860"/>
    </source>
</evidence>
<dbReference type="InterPro" id="IPR025965">
    <property type="entry name" value="FlgD/Vpr_Ig-like"/>
</dbReference>
<keyword evidence="9" id="KW-0966">Cell projection</keyword>
<keyword evidence="9" id="KW-0969">Cilium</keyword>
<feature type="domain" description="FlgD/Vpr Ig-like" evidence="7">
    <location>
        <begin position="120"/>
        <end position="187"/>
    </location>
</feature>
<dbReference type="STRING" id="463014.BAU07_15325"/>
<keyword evidence="9" id="KW-0282">Flagellum</keyword>
<dbReference type="InterPro" id="IPR025963">
    <property type="entry name" value="FLgD_Tudor"/>
</dbReference>
<dbReference type="Pfam" id="PF03963">
    <property type="entry name" value="FlgD"/>
    <property type="match status" value="1"/>
</dbReference>
<dbReference type="EMBL" id="CP016172">
    <property type="protein sequence ID" value="ANN78292.1"/>
    <property type="molecule type" value="Genomic_DNA"/>
</dbReference>
<dbReference type="Gene3D" id="2.30.30.910">
    <property type="match status" value="1"/>
</dbReference>
<dbReference type="Pfam" id="PF13860">
    <property type="entry name" value="FlgD_ig"/>
    <property type="match status" value="1"/>
</dbReference>
<keyword evidence="3 5" id="KW-1005">Bacterial flagellum biogenesis</keyword>
<name>A0A193GE32_9BORD</name>
<evidence type="ECO:0000313" key="9">
    <source>
        <dbReference type="EMBL" id="ANN78292.1"/>
    </source>
</evidence>
<dbReference type="GO" id="GO:0044781">
    <property type="term" value="P:bacterial-type flagellum organization"/>
    <property type="evidence" value="ECO:0007669"/>
    <property type="project" value="UniProtKB-UniRule"/>
</dbReference>
<dbReference type="KEGG" id="bfz:BAU07_15325"/>
<comment type="function">
    <text evidence="4 5">Required for flagellar hook formation. May act as a scaffolding protein.</text>
</comment>
<dbReference type="Pfam" id="PF13861">
    <property type="entry name" value="FLgD_tudor"/>
    <property type="match status" value="1"/>
</dbReference>
<evidence type="ECO:0000259" key="8">
    <source>
        <dbReference type="Pfam" id="PF13861"/>
    </source>
</evidence>
<sequence>MTTTSNVNNNNPAFGASGNSSGTPGASSAQSLQDQFLTLLVAQMNNQDPLNPMDNYQLTSQLAQISTVQGVQDLKNVLQTISGQVDVSQSMDAVSMIGKHVLIPGSTLKMDTDATGTRVTTPIGIDLQGDANKVVVKISDSSGRVVRTMDLGAQDAGILTPSWDGKDDTGNAMPDGSYTIAVAATDANNNAVTAEALTYGKVDGVAYSTQGVRLDLGLAGQVSILDVRKVLGS</sequence>
<feature type="region of interest" description="Disordered" evidence="6">
    <location>
        <begin position="1"/>
        <end position="29"/>
    </location>
</feature>
<evidence type="ECO:0000256" key="2">
    <source>
        <dbReference type="ARBA" id="ARBA00016013"/>
    </source>
</evidence>
<dbReference type="Proteomes" id="UP000091926">
    <property type="component" value="Chromosome"/>
</dbReference>
<keyword evidence="10" id="KW-1185">Reference proteome</keyword>
<organism evidence="9 10">
    <name type="scientific">Bordetella flabilis</name>
    <dbReference type="NCBI Taxonomy" id="463014"/>
    <lineage>
        <taxon>Bacteria</taxon>
        <taxon>Pseudomonadati</taxon>
        <taxon>Pseudomonadota</taxon>
        <taxon>Betaproteobacteria</taxon>
        <taxon>Burkholderiales</taxon>
        <taxon>Alcaligenaceae</taxon>
        <taxon>Bordetella</taxon>
    </lineage>
</organism>
<evidence type="ECO:0000256" key="1">
    <source>
        <dbReference type="ARBA" id="ARBA00010577"/>
    </source>
</evidence>
<evidence type="ECO:0000256" key="4">
    <source>
        <dbReference type="ARBA" id="ARBA00024746"/>
    </source>
</evidence>
<dbReference type="Gene3D" id="2.60.40.4070">
    <property type="match status" value="1"/>
</dbReference>
<evidence type="ECO:0000256" key="5">
    <source>
        <dbReference type="RuleBase" id="RU362076"/>
    </source>
</evidence>
<evidence type="ECO:0000256" key="3">
    <source>
        <dbReference type="ARBA" id="ARBA00022795"/>
    </source>
</evidence>
<dbReference type="InterPro" id="IPR005648">
    <property type="entry name" value="FlgD"/>
</dbReference>
<accession>A0A193GE32</accession>
<protein>
    <recommendedName>
        <fullName evidence="2 5">Basal-body rod modification protein FlgD</fullName>
    </recommendedName>
</protein>
<reference evidence="9 10" key="1">
    <citation type="submission" date="2016-06" db="EMBL/GenBank/DDBJ databases">
        <title>Complete genome sequences of Bordetella bronchialis and Bordetella flabilis.</title>
        <authorList>
            <person name="LiPuma J.J."/>
            <person name="Spilker T."/>
        </authorList>
    </citation>
    <scope>NUCLEOTIDE SEQUENCE [LARGE SCALE GENOMIC DNA]</scope>
    <source>
        <strain evidence="9 10">AU10664</strain>
    </source>
</reference>
<evidence type="ECO:0000313" key="10">
    <source>
        <dbReference type="Proteomes" id="UP000091926"/>
    </source>
</evidence>
<proteinExistence type="inferred from homology"/>
<evidence type="ECO:0000256" key="6">
    <source>
        <dbReference type="SAM" id="MobiDB-lite"/>
    </source>
</evidence>
<comment type="similarity">
    <text evidence="1 5">Belongs to the FlgD family.</text>
</comment>
<dbReference type="RefSeq" id="WP_066659304.1">
    <property type="nucleotide sequence ID" value="NZ_CBCSCL010000021.1"/>
</dbReference>